<keyword evidence="4 10" id="KW-0812">Transmembrane</keyword>
<dbReference type="AlphaFoldDB" id="A0A6P8XMY9"/>
<dbReference type="GeneID" id="117573558"/>
<dbReference type="GO" id="GO:0033617">
    <property type="term" value="P:mitochondrial respiratory chain complex IV assembly"/>
    <property type="evidence" value="ECO:0007669"/>
    <property type="project" value="TreeGrafter"/>
</dbReference>
<sequence>MSFIQKLNYYSKKKSFKYGIPFLVMMVAGSFGLQQFSNLRYQYAKKQPVSPEEMKKFGVNMKKRDEVTLETEYDKVKSIDIENWSNKRGPRPWEEGNVTNASPAKH</sequence>
<evidence type="ECO:0000256" key="10">
    <source>
        <dbReference type="SAM" id="Phobius"/>
    </source>
</evidence>
<evidence type="ECO:0000256" key="1">
    <source>
        <dbReference type="ARBA" id="ARBA00004434"/>
    </source>
</evidence>
<reference evidence="12" key="1">
    <citation type="submission" date="2025-08" db="UniProtKB">
        <authorList>
            <consortium name="RefSeq"/>
        </authorList>
    </citation>
    <scope>IDENTIFICATION</scope>
    <source>
        <strain evidence="12">15112-1751.03</strain>
        <tissue evidence="12">Whole Adult</tissue>
    </source>
</reference>
<dbReference type="PANTHER" id="PTHR17130">
    <property type="entry name" value="MITOCHONDRIAL OUTER MEMBRANE PROTEIN 25"/>
    <property type="match status" value="1"/>
</dbReference>
<proteinExistence type="inferred from homology"/>
<keyword evidence="6 10" id="KW-1133">Transmembrane helix</keyword>
<evidence type="ECO:0000256" key="2">
    <source>
        <dbReference type="ARBA" id="ARBA00008370"/>
    </source>
</evidence>
<accession>A0A6P8XMY9</accession>
<evidence type="ECO:0000256" key="6">
    <source>
        <dbReference type="ARBA" id="ARBA00022989"/>
    </source>
</evidence>
<dbReference type="PANTHER" id="PTHR17130:SF14">
    <property type="entry name" value="CYTOCHROME C OXIDASE ASSEMBLY PROTEIN COX16 HOMOLOG, MITOCHONDRIAL"/>
    <property type="match status" value="1"/>
</dbReference>
<organism evidence="11 12">
    <name type="scientific">Drosophila albomicans</name>
    <name type="common">Fruit fly</name>
    <dbReference type="NCBI Taxonomy" id="7291"/>
    <lineage>
        <taxon>Eukaryota</taxon>
        <taxon>Metazoa</taxon>
        <taxon>Ecdysozoa</taxon>
        <taxon>Arthropoda</taxon>
        <taxon>Hexapoda</taxon>
        <taxon>Insecta</taxon>
        <taxon>Pterygota</taxon>
        <taxon>Neoptera</taxon>
        <taxon>Endopterygota</taxon>
        <taxon>Diptera</taxon>
        <taxon>Brachycera</taxon>
        <taxon>Muscomorpha</taxon>
        <taxon>Ephydroidea</taxon>
        <taxon>Drosophilidae</taxon>
        <taxon>Drosophila</taxon>
    </lineage>
</organism>
<evidence type="ECO:0000256" key="9">
    <source>
        <dbReference type="SAM" id="MobiDB-lite"/>
    </source>
</evidence>
<evidence type="ECO:0000256" key="7">
    <source>
        <dbReference type="ARBA" id="ARBA00023128"/>
    </source>
</evidence>
<evidence type="ECO:0000313" key="12">
    <source>
        <dbReference type="RefSeq" id="XP_034112735.1"/>
    </source>
</evidence>
<dbReference type="Pfam" id="PF14138">
    <property type="entry name" value="COX16"/>
    <property type="match status" value="1"/>
</dbReference>
<evidence type="ECO:0000256" key="3">
    <source>
        <dbReference type="ARBA" id="ARBA00021814"/>
    </source>
</evidence>
<evidence type="ECO:0000313" key="11">
    <source>
        <dbReference type="Proteomes" id="UP000515160"/>
    </source>
</evidence>
<keyword evidence="7" id="KW-0496">Mitochondrion</keyword>
<feature type="region of interest" description="Disordered" evidence="9">
    <location>
        <begin position="84"/>
        <end position="106"/>
    </location>
</feature>
<evidence type="ECO:0000256" key="4">
    <source>
        <dbReference type="ARBA" id="ARBA00022692"/>
    </source>
</evidence>
<gene>
    <name evidence="12" type="primary">LOC117573558</name>
</gene>
<dbReference type="InterPro" id="IPR020164">
    <property type="entry name" value="Cyt_c_Oxase_assmbl_COX16"/>
</dbReference>
<keyword evidence="8 10" id="KW-0472">Membrane</keyword>
<dbReference type="RefSeq" id="XP_034112735.1">
    <property type="nucleotide sequence ID" value="XM_034256844.2"/>
</dbReference>
<dbReference type="OrthoDB" id="5516033at2759"/>
<name>A0A6P8XMY9_DROAB</name>
<dbReference type="GO" id="GO:0005743">
    <property type="term" value="C:mitochondrial inner membrane"/>
    <property type="evidence" value="ECO:0007669"/>
    <property type="project" value="UniProtKB-SubCell"/>
</dbReference>
<keyword evidence="5" id="KW-0999">Mitochondrion inner membrane</keyword>
<protein>
    <recommendedName>
        <fullName evidence="3">Cytochrome c oxidase assembly protein COX16 homolog, mitochondrial</fullName>
    </recommendedName>
</protein>
<evidence type="ECO:0000256" key="8">
    <source>
        <dbReference type="ARBA" id="ARBA00023136"/>
    </source>
</evidence>
<comment type="similarity">
    <text evidence="2">Belongs to the COX16 family.</text>
</comment>
<evidence type="ECO:0000256" key="5">
    <source>
        <dbReference type="ARBA" id="ARBA00022792"/>
    </source>
</evidence>
<feature type="transmembrane region" description="Helical" evidence="10">
    <location>
        <begin position="18"/>
        <end position="36"/>
    </location>
</feature>
<comment type="subcellular location">
    <subcellularLocation>
        <location evidence="1">Mitochondrion inner membrane</location>
        <topology evidence="1">Single-pass membrane protein</topology>
    </subcellularLocation>
</comment>
<dbReference type="Proteomes" id="UP000515160">
    <property type="component" value="Chromosome 2R"/>
</dbReference>
<feature type="compositionally biased region" description="Polar residues" evidence="9">
    <location>
        <begin position="97"/>
        <end position="106"/>
    </location>
</feature>
<keyword evidence="11" id="KW-1185">Reference proteome</keyword>